<protein>
    <submittedName>
        <fullName evidence="1">Uncharacterized protein</fullName>
    </submittedName>
</protein>
<dbReference type="Proteomes" id="UP000632138">
    <property type="component" value="Unassembled WGS sequence"/>
</dbReference>
<gene>
    <name evidence="1" type="ORF">JIG36_23615</name>
</gene>
<comment type="caution">
    <text evidence="1">The sequence shown here is derived from an EMBL/GenBank/DDBJ whole genome shotgun (WGS) entry which is preliminary data.</text>
</comment>
<dbReference type="RefSeq" id="WP_203378543.1">
    <property type="nucleotide sequence ID" value="NZ_JAENHP010000007.1"/>
</dbReference>
<dbReference type="EMBL" id="JAENHP010000007">
    <property type="protein sequence ID" value="MBM2618548.1"/>
    <property type="molecule type" value="Genomic_DNA"/>
</dbReference>
<sequence>MRLEVDLYSGRPNPVADVGADVADELLRRVAALQPAPSSSASSDRLGYRGLRATAFAAPGAPAEVFVSDGTVTVREAGGEERRLADPDRALERWLIGAAAGDLGAAEAAAVKDDLGR</sequence>
<evidence type="ECO:0000313" key="1">
    <source>
        <dbReference type="EMBL" id="MBM2618548.1"/>
    </source>
</evidence>
<reference evidence="1 2" key="1">
    <citation type="submission" date="2021-01" db="EMBL/GenBank/DDBJ databases">
        <title>Actinoplanes sp. nov. LDG1-06 isolated from lichen.</title>
        <authorList>
            <person name="Saeng-In P."/>
            <person name="Phongsopitanun W."/>
            <person name="Kanchanasin P."/>
            <person name="Yuki M."/>
            <person name="Kudo T."/>
            <person name="Ohkuma M."/>
            <person name="Tanasupawat S."/>
        </authorList>
    </citation>
    <scope>NUCLEOTIDE SEQUENCE [LARGE SCALE GENOMIC DNA]</scope>
    <source>
        <strain evidence="1 2">LDG1-06</strain>
    </source>
</reference>
<name>A0ABS2AGR8_9ACTN</name>
<accession>A0ABS2AGR8</accession>
<keyword evidence="2" id="KW-1185">Reference proteome</keyword>
<proteinExistence type="predicted"/>
<evidence type="ECO:0000313" key="2">
    <source>
        <dbReference type="Proteomes" id="UP000632138"/>
    </source>
</evidence>
<organism evidence="1 2">
    <name type="scientific">Paractinoplanes ovalisporus</name>
    <dbReference type="NCBI Taxonomy" id="2810368"/>
    <lineage>
        <taxon>Bacteria</taxon>
        <taxon>Bacillati</taxon>
        <taxon>Actinomycetota</taxon>
        <taxon>Actinomycetes</taxon>
        <taxon>Micromonosporales</taxon>
        <taxon>Micromonosporaceae</taxon>
        <taxon>Paractinoplanes</taxon>
    </lineage>
</organism>